<evidence type="ECO:0000313" key="3">
    <source>
        <dbReference type="Proteomes" id="UP001552299"/>
    </source>
</evidence>
<evidence type="ECO:0000256" key="1">
    <source>
        <dbReference type="SAM" id="MobiDB-lite"/>
    </source>
</evidence>
<evidence type="ECO:0000313" key="2">
    <source>
        <dbReference type="EMBL" id="KAL0906137.1"/>
    </source>
</evidence>
<accession>A0ABD0U2P1</accession>
<dbReference type="EMBL" id="JANQDX010000018">
    <property type="protein sequence ID" value="KAL0906137.1"/>
    <property type="molecule type" value="Genomic_DNA"/>
</dbReference>
<feature type="region of interest" description="Disordered" evidence="1">
    <location>
        <begin position="72"/>
        <end position="98"/>
    </location>
</feature>
<comment type="caution">
    <text evidence="2">The sequence shown here is derived from an EMBL/GenBank/DDBJ whole genome shotgun (WGS) entry which is preliminary data.</text>
</comment>
<gene>
    <name evidence="2" type="ORF">M5K25_024604</name>
</gene>
<dbReference type="AlphaFoldDB" id="A0ABD0U2P1"/>
<organism evidence="2 3">
    <name type="scientific">Dendrobium thyrsiflorum</name>
    <name type="common">Pinecone-like raceme dendrobium</name>
    <name type="synonym">Orchid</name>
    <dbReference type="NCBI Taxonomy" id="117978"/>
    <lineage>
        <taxon>Eukaryota</taxon>
        <taxon>Viridiplantae</taxon>
        <taxon>Streptophyta</taxon>
        <taxon>Embryophyta</taxon>
        <taxon>Tracheophyta</taxon>
        <taxon>Spermatophyta</taxon>
        <taxon>Magnoliopsida</taxon>
        <taxon>Liliopsida</taxon>
        <taxon>Asparagales</taxon>
        <taxon>Orchidaceae</taxon>
        <taxon>Epidendroideae</taxon>
        <taxon>Malaxideae</taxon>
        <taxon>Dendrobiinae</taxon>
        <taxon>Dendrobium</taxon>
    </lineage>
</organism>
<keyword evidence="3" id="KW-1185">Reference proteome</keyword>
<reference evidence="2 3" key="1">
    <citation type="journal article" date="2024" name="Plant Biotechnol. J.">
        <title>Dendrobium thyrsiflorum genome and its molecular insights into genes involved in important horticultural traits.</title>
        <authorList>
            <person name="Chen B."/>
            <person name="Wang J.Y."/>
            <person name="Zheng P.J."/>
            <person name="Li K.L."/>
            <person name="Liang Y.M."/>
            <person name="Chen X.F."/>
            <person name="Zhang C."/>
            <person name="Zhao X."/>
            <person name="He X."/>
            <person name="Zhang G.Q."/>
            <person name="Liu Z.J."/>
            <person name="Xu Q."/>
        </authorList>
    </citation>
    <scope>NUCLEOTIDE SEQUENCE [LARGE SCALE GENOMIC DNA]</scope>
    <source>
        <strain evidence="2">GZMU011</strain>
    </source>
</reference>
<feature type="compositionally biased region" description="Gly residues" evidence="1">
    <location>
        <begin position="88"/>
        <end position="98"/>
    </location>
</feature>
<name>A0ABD0U2P1_DENTH</name>
<dbReference type="Proteomes" id="UP001552299">
    <property type="component" value="Unassembled WGS sequence"/>
</dbReference>
<sequence length="98" mass="10593">MNYSSGTRRRTCPLRSTEHTKELILLQDTGKMNLQKLPLSGNVTTVAFCQNVVYDWKLVPCSDCDSIVHPPTHCPTNPQPSTIAKEPPGGGAGVESLG</sequence>
<proteinExistence type="predicted"/>
<protein>
    <submittedName>
        <fullName evidence="2">Uncharacterized protein</fullName>
    </submittedName>
</protein>